<gene>
    <name evidence="7" type="ORF">UFOPK3495_01246</name>
</gene>
<dbReference type="Gene3D" id="2.60.40.1220">
    <property type="match status" value="1"/>
</dbReference>
<comment type="subcellular location">
    <subcellularLocation>
        <location evidence="1">Cell envelope</location>
    </subcellularLocation>
</comment>
<dbReference type="EMBL" id="CAFBMC010000075">
    <property type="protein sequence ID" value="CAB4905799.1"/>
    <property type="molecule type" value="Genomic_DNA"/>
</dbReference>
<proteinExistence type="predicted"/>
<dbReference type="GO" id="GO:0006825">
    <property type="term" value="P:copper ion transport"/>
    <property type="evidence" value="ECO:0007669"/>
    <property type="project" value="InterPro"/>
</dbReference>
<keyword evidence="5" id="KW-1133">Transmembrane helix</keyword>
<feature type="transmembrane region" description="Helical" evidence="5">
    <location>
        <begin position="149"/>
        <end position="169"/>
    </location>
</feature>
<evidence type="ECO:0000256" key="2">
    <source>
        <dbReference type="ARBA" id="ARBA00022723"/>
    </source>
</evidence>
<dbReference type="InterPro" id="IPR007348">
    <property type="entry name" value="CopC_dom"/>
</dbReference>
<dbReference type="GO" id="GO:0005886">
    <property type="term" value="C:plasma membrane"/>
    <property type="evidence" value="ECO:0007669"/>
    <property type="project" value="TreeGrafter"/>
</dbReference>
<dbReference type="GO" id="GO:0042597">
    <property type="term" value="C:periplasmic space"/>
    <property type="evidence" value="ECO:0007669"/>
    <property type="project" value="InterPro"/>
</dbReference>
<organism evidence="7">
    <name type="scientific">freshwater metagenome</name>
    <dbReference type="NCBI Taxonomy" id="449393"/>
    <lineage>
        <taxon>unclassified sequences</taxon>
        <taxon>metagenomes</taxon>
        <taxon>ecological metagenomes</taxon>
    </lineage>
</organism>
<reference evidence="7" key="1">
    <citation type="submission" date="2020-05" db="EMBL/GenBank/DDBJ databases">
        <authorList>
            <person name="Chiriac C."/>
            <person name="Salcher M."/>
            <person name="Ghai R."/>
            <person name="Kavagutti S V."/>
        </authorList>
    </citation>
    <scope>NUCLEOTIDE SEQUENCE</scope>
</reference>
<accession>A0A6J7GQY1</accession>
<dbReference type="PANTHER" id="PTHR34820">
    <property type="entry name" value="INNER MEMBRANE PROTEIN YEBZ"/>
    <property type="match status" value="1"/>
</dbReference>
<keyword evidence="5" id="KW-0812">Transmembrane</keyword>
<dbReference type="AlphaFoldDB" id="A0A6J7GQY1"/>
<dbReference type="PANTHER" id="PTHR34820:SF4">
    <property type="entry name" value="INNER MEMBRANE PROTEIN YEBZ"/>
    <property type="match status" value="1"/>
</dbReference>
<feature type="domain" description="CopC" evidence="6">
    <location>
        <begin position="25"/>
        <end position="117"/>
    </location>
</feature>
<keyword evidence="3" id="KW-0732">Signal</keyword>
<keyword evidence="2" id="KW-0479">Metal-binding</keyword>
<evidence type="ECO:0000256" key="5">
    <source>
        <dbReference type="SAM" id="Phobius"/>
    </source>
</evidence>
<keyword evidence="4" id="KW-0186">Copper</keyword>
<evidence type="ECO:0000256" key="1">
    <source>
        <dbReference type="ARBA" id="ARBA00004196"/>
    </source>
</evidence>
<evidence type="ECO:0000313" key="7">
    <source>
        <dbReference type="EMBL" id="CAB4905799.1"/>
    </source>
</evidence>
<dbReference type="Pfam" id="PF04234">
    <property type="entry name" value="CopC"/>
    <property type="match status" value="1"/>
</dbReference>
<protein>
    <submittedName>
        <fullName evidence="7">Unannotated protein</fullName>
    </submittedName>
</protein>
<dbReference type="SUPFAM" id="SSF81296">
    <property type="entry name" value="E set domains"/>
    <property type="match status" value="1"/>
</dbReference>
<dbReference type="GO" id="GO:0005507">
    <property type="term" value="F:copper ion binding"/>
    <property type="evidence" value="ECO:0007669"/>
    <property type="project" value="InterPro"/>
</dbReference>
<name>A0A6J7GQY1_9ZZZZ</name>
<sequence>MTRGVSLTLVALAFLALGSTPSEAHSQLVSSTPANGAVLAVAPTTVAFVFDEPLLPDLDTISINTKAGVNVVSQRVEPVGNTLSITWPATIDPGTYQVAYRIVSGDGHPVTGAILFSFGTPPTPSTSPSATGVTGDYVLVEESASVGTIVSIVALIAAVLSITLIVVLVKRGNSKN</sequence>
<evidence type="ECO:0000256" key="4">
    <source>
        <dbReference type="ARBA" id="ARBA00023008"/>
    </source>
</evidence>
<keyword evidence="5" id="KW-0472">Membrane</keyword>
<dbReference type="InterPro" id="IPR032694">
    <property type="entry name" value="CopC/D"/>
</dbReference>
<evidence type="ECO:0000259" key="6">
    <source>
        <dbReference type="Pfam" id="PF04234"/>
    </source>
</evidence>
<dbReference type="GO" id="GO:0030313">
    <property type="term" value="C:cell envelope"/>
    <property type="evidence" value="ECO:0007669"/>
    <property type="project" value="UniProtKB-SubCell"/>
</dbReference>
<dbReference type="InterPro" id="IPR014755">
    <property type="entry name" value="Cu-Rt/internalin_Ig-like"/>
</dbReference>
<dbReference type="InterPro" id="IPR014756">
    <property type="entry name" value="Ig_E-set"/>
</dbReference>
<dbReference type="GO" id="GO:0046688">
    <property type="term" value="P:response to copper ion"/>
    <property type="evidence" value="ECO:0007669"/>
    <property type="project" value="InterPro"/>
</dbReference>
<evidence type="ECO:0000256" key="3">
    <source>
        <dbReference type="ARBA" id="ARBA00022729"/>
    </source>
</evidence>